<keyword evidence="2" id="KW-0853">WD repeat</keyword>
<feature type="region of interest" description="Disordered" evidence="6">
    <location>
        <begin position="1"/>
        <end position="28"/>
    </location>
</feature>
<dbReference type="SUPFAM" id="SSF50978">
    <property type="entry name" value="WD40 repeat-like"/>
    <property type="match status" value="1"/>
</dbReference>
<sequence length="586" mass="66041">MARPHYETAIPSTELRSSRTPVVVDPDRDPIVDIPHNYKLRSILQDQTNPASDEPSPHLSKAAFFPWTKSSIRTLWGGGRATRMPWRGGSEDRSPEERWESVVRRWKDCMAVCAGNQLRLVHTRGNKLREIAALTIREDEKLRTVTWALEVDELHPLVCVAGDSGIIHVFNVETWEMIGAMTGHGGRITHLTTHKVRPDYILSCSHDCTARMWSLADPVDVPTMPVFWPGQKKVHADIHGDWGLGQMTIGHSERSHLIPADALITRTGPPGGVPDPEQAGKGKGACIAVFKGAGNLLGGHDSWVMYADFHPTCPFVVTSAIKIWRVPDFPTPETRPQRGINYHIVERPLFSCTHLHETAVEYVTWLKEDVLVSMSSNFARLHGDDDDEDHGSKDRIDVSGTLVAWQWLDLNRFAPEGLDIKETLVKPSHWDSTESRSYLTLSKIFLFDEEEYTIHTSWGLSSRFGSPLLLLTNRENKVHVVDIQKYNQSPEEVKSRMRDPEIRAARRENRREVRYGNRVELKDVPRAQLYAGNLKESYSILGAVQNPHSPGMIVGLGKDGLLMLWRDGGLRPWSEGVGLRAARAYE</sequence>
<dbReference type="Gene3D" id="2.130.10.10">
    <property type="entry name" value="YVTN repeat-like/Quinoprotein amine dehydrogenase"/>
    <property type="match status" value="1"/>
</dbReference>
<protein>
    <submittedName>
        <fullName evidence="7">Polycomb protein EED</fullName>
    </submittedName>
</protein>
<evidence type="ECO:0000256" key="1">
    <source>
        <dbReference type="ARBA" id="ARBA00008075"/>
    </source>
</evidence>
<dbReference type="Proteomes" id="UP000059188">
    <property type="component" value="Unassembled WGS sequence"/>
</dbReference>
<dbReference type="Pfam" id="PF00400">
    <property type="entry name" value="WD40"/>
    <property type="match status" value="1"/>
</dbReference>
<evidence type="ECO:0000256" key="5">
    <source>
        <dbReference type="ARBA" id="ARBA00023163"/>
    </source>
</evidence>
<dbReference type="EMBL" id="LN679143">
    <property type="protein sequence ID" value="CEL60228.1"/>
    <property type="molecule type" value="Genomic_DNA"/>
</dbReference>
<accession>A0A0B7FVF8</accession>
<organism evidence="7 8">
    <name type="scientific">Thanatephorus cucumeris (strain AG1-IB / isolate 7/3/14)</name>
    <name type="common">Lettuce bottom rot fungus</name>
    <name type="synonym">Rhizoctonia solani</name>
    <dbReference type="NCBI Taxonomy" id="1108050"/>
    <lineage>
        <taxon>Eukaryota</taxon>
        <taxon>Fungi</taxon>
        <taxon>Dikarya</taxon>
        <taxon>Basidiomycota</taxon>
        <taxon>Agaricomycotina</taxon>
        <taxon>Agaricomycetes</taxon>
        <taxon>Cantharellales</taxon>
        <taxon>Ceratobasidiaceae</taxon>
        <taxon>Rhizoctonia</taxon>
        <taxon>Rhizoctonia solani AG-1</taxon>
    </lineage>
</organism>
<comment type="similarity">
    <text evidence="1">Belongs to the WD repeat ESC family.</text>
</comment>
<dbReference type="STRING" id="1108050.A0A0B7FVF8"/>
<keyword evidence="4" id="KW-0805">Transcription regulation</keyword>
<evidence type="ECO:0000313" key="8">
    <source>
        <dbReference type="Proteomes" id="UP000059188"/>
    </source>
</evidence>
<evidence type="ECO:0000256" key="4">
    <source>
        <dbReference type="ARBA" id="ARBA00023015"/>
    </source>
</evidence>
<gene>
    <name evidence="7" type="ORF">RSOLAG1IB_09466</name>
</gene>
<reference evidence="7 8" key="1">
    <citation type="submission" date="2014-11" db="EMBL/GenBank/DDBJ databases">
        <authorList>
            <person name="Wibberg Daniel"/>
        </authorList>
    </citation>
    <scope>NUCLEOTIDE SEQUENCE [LARGE SCALE GENOMIC DNA]</scope>
    <source>
        <strain evidence="7">Rhizoctonia solani AG1-IB 7/3/14</strain>
    </source>
</reference>
<proteinExistence type="inferred from homology"/>
<dbReference type="AlphaFoldDB" id="A0A0B7FVF8"/>
<dbReference type="SMART" id="SM00320">
    <property type="entry name" value="WD40"/>
    <property type="match status" value="4"/>
</dbReference>
<evidence type="ECO:0000256" key="2">
    <source>
        <dbReference type="ARBA" id="ARBA00022574"/>
    </source>
</evidence>
<dbReference type="InterPro" id="IPR051243">
    <property type="entry name" value="PcG_WD-repeat"/>
</dbReference>
<evidence type="ECO:0000256" key="6">
    <source>
        <dbReference type="SAM" id="MobiDB-lite"/>
    </source>
</evidence>
<keyword evidence="5" id="KW-0804">Transcription</keyword>
<evidence type="ECO:0000256" key="3">
    <source>
        <dbReference type="ARBA" id="ARBA00022737"/>
    </source>
</evidence>
<feature type="compositionally biased region" description="Polar residues" evidence="6">
    <location>
        <begin position="10"/>
        <end position="20"/>
    </location>
</feature>
<name>A0A0B7FVF8_THACB</name>
<dbReference type="InterPro" id="IPR015943">
    <property type="entry name" value="WD40/YVTN_repeat-like_dom_sf"/>
</dbReference>
<dbReference type="InterPro" id="IPR001680">
    <property type="entry name" value="WD40_rpt"/>
</dbReference>
<keyword evidence="3" id="KW-0677">Repeat</keyword>
<dbReference type="PANTHER" id="PTHR10253">
    <property type="entry name" value="POLYCOMB PROTEIN"/>
    <property type="match status" value="1"/>
</dbReference>
<keyword evidence="8" id="KW-1185">Reference proteome</keyword>
<evidence type="ECO:0000313" key="7">
    <source>
        <dbReference type="EMBL" id="CEL60228.1"/>
    </source>
</evidence>
<dbReference type="InterPro" id="IPR036322">
    <property type="entry name" value="WD40_repeat_dom_sf"/>
</dbReference>
<dbReference type="OrthoDB" id="7318948at2759"/>